<evidence type="ECO:0000256" key="5">
    <source>
        <dbReference type="ARBA" id="ARBA00022705"/>
    </source>
</evidence>
<dbReference type="RefSeq" id="WP_224685599.1">
    <property type="nucleotide sequence ID" value="NZ_CP097252.1"/>
</dbReference>
<dbReference type="HAMAP" id="MF_00365">
    <property type="entry name" value="RecF"/>
    <property type="match status" value="1"/>
</dbReference>
<dbReference type="Proteomes" id="UP001464387">
    <property type="component" value="Unassembled WGS sequence"/>
</dbReference>
<keyword evidence="13" id="KW-1185">Reference proteome</keyword>
<dbReference type="InterPro" id="IPR001238">
    <property type="entry name" value="DNA-binding_RecF"/>
</dbReference>
<comment type="function">
    <text evidence="9 10">The RecF protein is involved in DNA metabolism; it is required for DNA replication and normal SOS inducibility. RecF binds preferentially to single-stranded, linear DNA. It also seems to bind ATP.</text>
</comment>
<dbReference type="InterPro" id="IPR003395">
    <property type="entry name" value="RecF/RecN/SMC_N"/>
</dbReference>
<dbReference type="CDD" id="cd03242">
    <property type="entry name" value="ABC_RecF"/>
    <property type="match status" value="1"/>
</dbReference>
<dbReference type="PROSITE" id="PS00617">
    <property type="entry name" value="RECF_1"/>
    <property type="match status" value="1"/>
</dbReference>
<dbReference type="PANTHER" id="PTHR32182:SF0">
    <property type="entry name" value="DNA REPLICATION AND REPAIR PROTEIN RECF"/>
    <property type="match status" value="1"/>
</dbReference>
<dbReference type="InterPro" id="IPR003593">
    <property type="entry name" value="AAA+_ATPase"/>
</dbReference>
<dbReference type="EMBL" id="JAMYPJ010000004">
    <property type="protein sequence ID" value="MER8932160.1"/>
    <property type="molecule type" value="Genomic_DNA"/>
</dbReference>
<dbReference type="Gene3D" id="3.40.50.300">
    <property type="entry name" value="P-loop containing nucleotide triphosphate hydrolases"/>
    <property type="match status" value="1"/>
</dbReference>
<feature type="binding site" evidence="9">
    <location>
        <begin position="34"/>
        <end position="41"/>
    </location>
    <ligand>
        <name>ATP</name>
        <dbReference type="ChEBI" id="CHEBI:30616"/>
    </ligand>
</feature>
<evidence type="ECO:0000256" key="7">
    <source>
        <dbReference type="ARBA" id="ARBA00022840"/>
    </source>
</evidence>
<evidence type="ECO:0000256" key="3">
    <source>
        <dbReference type="ARBA" id="ARBA00020170"/>
    </source>
</evidence>
<keyword evidence="4 9" id="KW-0963">Cytoplasm</keyword>
<comment type="caution">
    <text evidence="12">The sequence shown here is derived from an EMBL/GenBank/DDBJ whole genome shotgun (WGS) entry which is preliminary data.</text>
</comment>
<keyword evidence="8 9" id="KW-0238">DNA-binding</keyword>
<dbReference type="InterPro" id="IPR018078">
    <property type="entry name" value="DNA-binding_RecF_CS"/>
</dbReference>
<keyword evidence="7 9" id="KW-0067">ATP-binding</keyword>
<protein>
    <recommendedName>
        <fullName evidence="3 9">DNA replication and repair protein RecF</fullName>
    </recommendedName>
</protein>
<name>A0ABV1YAG9_9HYPH</name>
<dbReference type="SUPFAM" id="SSF52540">
    <property type="entry name" value="P-loop containing nucleoside triphosphate hydrolases"/>
    <property type="match status" value="1"/>
</dbReference>
<evidence type="ECO:0000313" key="13">
    <source>
        <dbReference type="Proteomes" id="UP001464387"/>
    </source>
</evidence>
<accession>A0ABV1YAG9</accession>
<dbReference type="Pfam" id="PF02463">
    <property type="entry name" value="SMC_N"/>
    <property type="match status" value="1"/>
</dbReference>
<dbReference type="Gene3D" id="1.20.1050.90">
    <property type="entry name" value="RecF/RecN/SMC, N-terminal domain"/>
    <property type="match status" value="1"/>
</dbReference>
<proteinExistence type="inferred from homology"/>
<dbReference type="PANTHER" id="PTHR32182">
    <property type="entry name" value="DNA REPLICATION AND REPAIR PROTEIN RECF"/>
    <property type="match status" value="1"/>
</dbReference>
<evidence type="ECO:0000256" key="8">
    <source>
        <dbReference type="ARBA" id="ARBA00023125"/>
    </source>
</evidence>
<comment type="similarity">
    <text evidence="2 9 10">Belongs to the RecF family.</text>
</comment>
<keyword evidence="6 9" id="KW-0547">Nucleotide-binding</keyword>
<feature type="domain" description="AAA+ ATPase" evidence="11">
    <location>
        <begin position="26"/>
        <end position="369"/>
    </location>
</feature>
<reference evidence="12 13" key="1">
    <citation type="journal article" date="2024" name="Proc. Natl. Acad. Sci. U.S.A.">
        <title>The evolutionary genomics of adaptation to stress in wild rhizobium bacteria.</title>
        <authorList>
            <person name="Kehlet-Delgado H."/>
            <person name="Montoya A.P."/>
            <person name="Jensen K.T."/>
            <person name="Wendlandt C.E."/>
            <person name="Dexheimer C."/>
            <person name="Roberts M."/>
            <person name="Torres Martinez L."/>
            <person name="Friesen M.L."/>
            <person name="Griffitts J.S."/>
            <person name="Porter S.S."/>
        </authorList>
    </citation>
    <scope>NUCLEOTIDE SEQUENCE [LARGE SCALE GENOMIC DNA]</scope>
    <source>
        <strain evidence="12 13">M0729</strain>
    </source>
</reference>
<evidence type="ECO:0000259" key="11">
    <source>
        <dbReference type="SMART" id="SM00382"/>
    </source>
</evidence>
<sequence length="377" mass="40404">MPGQTHISKLTLTNFRNYAALAIDLTPGAVVFSGDNGAGKTNLLEAISFLTPGRGLRRAPYADVARAGGDGGFALHARLDGPDGQVEIGTGISGGDSEGGRRVRINGATARSAEDMLEWLRVVWLTPAMDALFTGPAADRRRFLDRLVLAIDPGHGQRALDYEKAMRGRNRLLTENSRDDRWFEAIEIQMAETGVAIAAARAELVRLLAAMIDRLPDSGPFPQADIGLAGDLEAEIAGTPAVDVEERFRRALADGRDRDRAAGRTLEGPHRSDLLVRHRPKAMPAELCSTGEQKALLVGIVLSHARLTGEMSGMTPILLLDEIAAHLDGGRRAALFSILEELNCQAFMTGTDAALFSSLQGRAQFLTVDHGMVGPTV</sequence>
<evidence type="ECO:0000256" key="2">
    <source>
        <dbReference type="ARBA" id="ARBA00008016"/>
    </source>
</evidence>
<evidence type="ECO:0000256" key="1">
    <source>
        <dbReference type="ARBA" id="ARBA00004496"/>
    </source>
</evidence>
<keyword evidence="9 10" id="KW-0234">DNA repair</keyword>
<keyword evidence="9 10" id="KW-0742">SOS response</keyword>
<evidence type="ECO:0000256" key="6">
    <source>
        <dbReference type="ARBA" id="ARBA00022741"/>
    </source>
</evidence>
<dbReference type="InterPro" id="IPR042174">
    <property type="entry name" value="RecF_2"/>
</dbReference>
<dbReference type="PROSITE" id="PS00618">
    <property type="entry name" value="RECF_2"/>
    <property type="match status" value="1"/>
</dbReference>
<gene>
    <name evidence="9 12" type="primary">recF</name>
    <name evidence="12" type="ORF">NKI33_04165</name>
</gene>
<comment type="subcellular location">
    <subcellularLocation>
        <location evidence="1 9 10">Cytoplasm</location>
    </subcellularLocation>
</comment>
<evidence type="ECO:0000256" key="9">
    <source>
        <dbReference type="HAMAP-Rule" id="MF_00365"/>
    </source>
</evidence>
<keyword evidence="5 9" id="KW-0235">DNA replication</keyword>
<dbReference type="NCBIfam" id="TIGR00611">
    <property type="entry name" value="recf"/>
    <property type="match status" value="1"/>
</dbReference>
<dbReference type="SMART" id="SM00382">
    <property type="entry name" value="AAA"/>
    <property type="match status" value="1"/>
</dbReference>
<evidence type="ECO:0000256" key="10">
    <source>
        <dbReference type="RuleBase" id="RU000578"/>
    </source>
</evidence>
<organism evidence="12 13">
    <name type="scientific">Mesorhizobium opportunistum</name>
    <dbReference type="NCBI Taxonomy" id="593909"/>
    <lineage>
        <taxon>Bacteria</taxon>
        <taxon>Pseudomonadati</taxon>
        <taxon>Pseudomonadota</taxon>
        <taxon>Alphaproteobacteria</taxon>
        <taxon>Hyphomicrobiales</taxon>
        <taxon>Phyllobacteriaceae</taxon>
        <taxon>Mesorhizobium</taxon>
    </lineage>
</organism>
<keyword evidence="9 10" id="KW-0227">DNA damage</keyword>
<evidence type="ECO:0000256" key="4">
    <source>
        <dbReference type="ARBA" id="ARBA00022490"/>
    </source>
</evidence>
<dbReference type="InterPro" id="IPR027417">
    <property type="entry name" value="P-loop_NTPase"/>
</dbReference>
<evidence type="ECO:0000313" key="12">
    <source>
        <dbReference type="EMBL" id="MER8932160.1"/>
    </source>
</evidence>